<dbReference type="SUPFAM" id="SSF53448">
    <property type="entry name" value="Nucleotide-diphospho-sugar transferases"/>
    <property type="match status" value="1"/>
</dbReference>
<comment type="pathway">
    <text evidence="1">Cell wall biogenesis; cell wall polysaccharide biosynthesis.</text>
</comment>
<dbReference type="AlphaFoldDB" id="A0A098BI85"/>
<keyword evidence="4 5" id="KW-0808">Transferase</keyword>
<evidence type="ECO:0000256" key="2">
    <source>
        <dbReference type="ARBA" id="ARBA00006739"/>
    </source>
</evidence>
<dbReference type="Gene3D" id="3.90.550.10">
    <property type="entry name" value="Spore Coat Polysaccharide Biosynthesis Protein SpsA, Chain A"/>
    <property type="match status" value="1"/>
</dbReference>
<sequence length="313" mass="35004">MDPRNVRDIRMNSINSVVFVIVAFRNPVDHLLQLSGALTKAARDVGYEARVNLVVNDGTVVPSSNDVRVVDGHGNIGFAAGVAEGVRCSVEDYIVVVNPDCGIDYEEFRTFMEEVRPGRGILMPMLHKPNGSFDYMPYENWTYSIGRKVSELLCRRLERRSGSTIPRYAKLSGAFLGMERATAFELDLPFDRSYFLYAEDRDMTDRARRIGVPLVLLRDVKITHAGGESGRTVSELVEKCKADGSLRVAYRRYGRLGAALYDADLCLVDIAKRAFGKPSAVAAHRWSATRWRNAGYCDPGPLTEEILREKQMA</sequence>
<dbReference type="Proteomes" id="UP000042997">
    <property type="component" value="Unassembled WGS sequence"/>
</dbReference>
<dbReference type="EMBL" id="CCSD01000035">
    <property type="protein sequence ID" value="CDZ87431.1"/>
    <property type="molecule type" value="Genomic_DNA"/>
</dbReference>
<evidence type="ECO:0000313" key="5">
    <source>
        <dbReference type="EMBL" id="CDZ87431.1"/>
    </source>
</evidence>
<gene>
    <name evidence="5" type="ORF">RHRU231_260005</name>
</gene>
<evidence type="ECO:0000256" key="4">
    <source>
        <dbReference type="ARBA" id="ARBA00022679"/>
    </source>
</evidence>
<name>A0A098BI85_9NOCA</name>
<evidence type="ECO:0000256" key="3">
    <source>
        <dbReference type="ARBA" id="ARBA00022676"/>
    </source>
</evidence>
<proteinExistence type="inferred from homology"/>
<dbReference type="GO" id="GO:0016757">
    <property type="term" value="F:glycosyltransferase activity"/>
    <property type="evidence" value="ECO:0007669"/>
    <property type="project" value="UniProtKB-KW"/>
</dbReference>
<protein>
    <submittedName>
        <fullName evidence="5">Putative Glycosyltransferase-like protein</fullName>
    </submittedName>
</protein>
<accession>A0A098BI85</accession>
<evidence type="ECO:0000313" key="6">
    <source>
        <dbReference type="Proteomes" id="UP000042997"/>
    </source>
</evidence>
<dbReference type="PANTHER" id="PTHR43179:SF12">
    <property type="entry name" value="GALACTOFURANOSYLTRANSFERASE GLFT2"/>
    <property type="match status" value="1"/>
</dbReference>
<dbReference type="InterPro" id="IPR029044">
    <property type="entry name" value="Nucleotide-diphossugar_trans"/>
</dbReference>
<reference evidence="5 6" key="1">
    <citation type="journal article" date="2014" name="Genome Announc.">
        <title>Draft Genome Sequence of Propane- and Butane-Oxidizing Actinobacterium Rhodococcus ruber IEGM 231.</title>
        <authorList>
            <person name="Ivshina I.B."/>
            <person name="Kuyukina M.S."/>
            <person name="Krivoruchko A.V."/>
            <person name="Barbe V."/>
            <person name="Fischer C."/>
        </authorList>
    </citation>
    <scope>NUCLEOTIDE SEQUENCE [LARGE SCALE GENOMIC DNA]</scope>
</reference>
<organism evidence="5 6">
    <name type="scientific">Rhodococcus ruber</name>
    <dbReference type="NCBI Taxonomy" id="1830"/>
    <lineage>
        <taxon>Bacteria</taxon>
        <taxon>Bacillati</taxon>
        <taxon>Actinomycetota</taxon>
        <taxon>Actinomycetes</taxon>
        <taxon>Mycobacteriales</taxon>
        <taxon>Nocardiaceae</taxon>
        <taxon>Rhodococcus</taxon>
    </lineage>
</organism>
<dbReference type="PANTHER" id="PTHR43179">
    <property type="entry name" value="RHAMNOSYLTRANSFERASE WBBL"/>
    <property type="match status" value="1"/>
</dbReference>
<comment type="similarity">
    <text evidence="2">Belongs to the glycosyltransferase 2 family.</text>
</comment>
<keyword evidence="3" id="KW-0328">Glycosyltransferase</keyword>
<evidence type="ECO:0000256" key="1">
    <source>
        <dbReference type="ARBA" id="ARBA00004776"/>
    </source>
</evidence>